<name>A0A439DC16_9PEZI</name>
<keyword evidence="3" id="KW-0274">FAD</keyword>
<sequence length="493" mass="52634">MENAANKADSENMVVPETPITIICAALSTGLGGEKVSLAGSKTYNASVASYFSQQQQAVQPACVVSPQTTQDVSTAIRILTSHTDGQWKFSIRSGGHASWAGASNIAGGVVIDIRALNSVDVHSDTSTVSVGAGAAWDDVYAKLDPVGLSVNGGRAAEVGVGGLTLGGGISYFSPRYGWTCDTVTSFQIVLADASIVEVDAESDPALFQALKGGNNNFGIVTRIDFRTFEQGLIWAGRVYNDLSLVDQVIAELVKIASAEAYDEYASMIVTFGYAQVQNMAVISSALDYTKAVESPPKYYQSFLEIPSLRNTSELVNMTSLAKTTREYSPQHPRSINRVLTLVLTEPVLKAAYAAWDASLDKIRGVSNLVWALALEPLPPQIYARHAKENALGLTGRSKSLVVALLTITWSEASDDALVNEATHNLMAAIEDAARQIGGLDPYIYLNYADKDQDPIASYGAASVSQLQEVRDRVDPRGVFTYQVPGGFKIGGK</sequence>
<comment type="caution">
    <text evidence="6">The sequence shown here is derived from an EMBL/GenBank/DDBJ whole genome shotgun (WGS) entry which is preliminary data.</text>
</comment>
<keyword evidence="4" id="KW-0560">Oxidoreductase</keyword>
<keyword evidence="7" id="KW-1185">Reference proteome</keyword>
<organism evidence="6 7">
    <name type="scientific">Xylaria grammica</name>
    <dbReference type="NCBI Taxonomy" id="363999"/>
    <lineage>
        <taxon>Eukaryota</taxon>
        <taxon>Fungi</taxon>
        <taxon>Dikarya</taxon>
        <taxon>Ascomycota</taxon>
        <taxon>Pezizomycotina</taxon>
        <taxon>Sordariomycetes</taxon>
        <taxon>Xylariomycetidae</taxon>
        <taxon>Xylariales</taxon>
        <taxon>Xylariaceae</taxon>
        <taxon>Xylaria</taxon>
    </lineage>
</organism>
<dbReference type="STRING" id="363999.A0A439DC16"/>
<dbReference type="InterPro" id="IPR036318">
    <property type="entry name" value="FAD-bd_PCMH-like_sf"/>
</dbReference>
<keyword evidence="2" id="KW-0285">Flavoprotein</keyword>
<proteinExistence type="inferred from homology"/>
<dbReference type="AlphaFoldDB" id="A0A439DC16"/>
<evidence type="ECO:0000259" key="5">
    <source>
        <dbReference type="PROSITE" id="PS51387"/>
    </source>
</evidence>
<protein>
    <recommendedName>
        <fullName evidence="5">FAD-binding PCMH-type domain-containing protein</fullName>
    </recommendedName>
</protein>
<feature type="domain" description="FAD-binding PCMH-type" evidence="5">
    <location>
        <begin position="57"/>
        <end position="231"/>
    </location>
</feature>
<dbReference type="PANTHER" id="PTHR42973">
    <property type="entry name" value="BINDING OXIDOREDUCTASE, PUTATIVE (AFU_ORTHOLOGUE AFUA_1G17690)-RELATED"/>
    <property type="match status" value="1"/>
</dbReference>
<evidence type="ECO:0000256" key="1">
    <source>
        <dbReference type="ARBA" id="ARBA00005466"/>
    </source>
</evidence>
<dbReference type="EMBL" id="RYZI01000064">
    <property type="protein sequence ID" value="RWA11957.1"/>
    <property type="molecule type" value="Genomic_DNA"/>
</dbReference>
<dbReference type="Gene3D" id="3.30.465.10">
    <property type="match status" value="1"/>
</dbReference>
<accession>A0A439DC16</accession>
<dbReference type="Proteomes" id="UP000286045">
    <property type="component" value="Unassembled WGS sequence"/>
</dbReference>
<dbReference type="SUPFAM" id="SSF56176">
    <property type="entry name" value="FAD-binding/transporter-associated domain-like"/>
    <property type="match status" value="1"/>
</dbReference>
<evidence type="ECO:0000256" key="3">
    <source>
        <dbReference type="ARBA" id="ARBA00022827"/>
    </source>
</evidence>
<gene>
    <name evidence="6" type="ORF">EKO27_g3137</name>
</gene>
<dbReference type="PROSITE" id="PS51387">
    <property type="entry name" value="FAD_PCMH"/>
    <property type="match status" value="1"/>
</dbReference>
<dbReference type="GO" id="GO:0071949">
    <property type="term" value="F:FAD binding"/>
    <property type="evidence" value="ECO:0007669"/>
    <property type="project" value="InterPro"/>
</dbReference>
<evidence type="ECO:0000256" key="4">
    <source>
        <dbReference type="ARBA" id="ARBA00023002"/>
    </source>
</evidence>
<evidence type="ECO:0000256" key="2">
    <source>
        <dbReference type="ARBA" id="ARBA00022630"/>
    </source>
</evidence>
<dbReference type="Gene3D" id="3.40.462.20">
    <property type="match status" value="1"/>
</dbReference>
<comment type="similarity">
    <text evidence="1">Belongs to the oxygen-dependent FAD-linked oxidoreductase family.</text>
</comment>
<evidence type="ECO:0000313" key="6">
    <source>
        <dbReference type="EMBL" id="RWA11957.1"/>
    </source>
</evidence>
<dbReference type="PANTHER" id="PTHR42973:SF22">
    <property type="entry name" value="FAD-BINDING PCMH-TYPE DOMAIN-CONTAINING PROTEIN-RELATED"/>
    <property type="match status" value="1"/>
</dbReference>
<dbReference type="InterPro" id="IPR050416">
    <property type="entry name" value="FAD-linked_Oxidoreductase"/>
</dbReference>
<dbReference type="InterPro" id="IPR016166">
    <property type="entry name" value="FAD-bd_PCMH"/>
</dbReference>
<dbReference type="Gene3D" id="3.30.43.10">
    <property type="entry name" value="Uridine Diphospho-n-acetylenolpyruvylglucosamine Reductase, domain 2"/>
    <property type="match status" value="1"/>
</dbReference>
<dbReference type="Pfam" id="PF01565">
    <property type="entry name" value="FAD_binding_4"/>
    <property type="match status" value="1"/>
</dbReference>
<evidence type="ECO:0000313" key="7">
    <source>
        <dbReference type="Proteomes" id="UP000286045"/>
    </source>
</evidence>
<dbReference type="GO" id="GO:0016491">
    <property type="term" value="F:oxidoreductase activity"/>
    <property type="evidence" value="ECO:0007669"/>
    <property type="project" value="UniProtKB-KW"/>
</dbReference>
<dbReference type="InterPro" id="IPR006094">
    <property type="entry name" value="Oxid_FAD_bind_N"/>
</dbReference>
<reference evidence="6 7" key="1">
    <citation type="submission" date="2018-12" db="EMBL/GenBank/DDBJ databases">
        <title>Draft genome sequence of Xylaria grammica IHI A82.</title>
        <authorList>
            <person name="Buettner E."/>
            <person name="Kellner H."/>
        </authorList>
    </citation>
    <scope>NUCLEOTIDE SEQUENCE [LARGE SCALE GENOMIC DNA]</scope>
    <source>
        <strain evidence="6 7">IHI A82</strain>
    </source>
</reference>
<dbReference type="InterPro" id="IPR016167">
    <property type="entry name" value="FAD-bd_PCMH_sub1"/>
</dbReference>
<dbReference type="InterPro" id="IPR016169">
    <property type="entry name" value="FAD-bd_PCMH_sub2"/>
</dbReference>